<reference evidence="2" key="1">
    <citation type="submission" date="2017-02" db="UniProtKB">
        <authorList>
            <consortium name="WormBaseParasite"/>
        </authorList>
    </citation>
    <scope>IDENTIFICATION</scope>
</reference>
<evidence type="ECO:0000313" key="1">
    <source>
        <dbReference type="Proteomes" id="UP000046392"/>
    </source>
</evidence>
<evidence type="ECO:0000313" key="2">
    <source>
        <dbReference type="WBParaSite" id="SPAL_0001244700.1"/>
    </source>
</evidence>
<proteinExistence type="predicted"/>
<protein>
    <submittedName>
        <fullName evidence="2">Uncharacterized protein</fullName>
    </submittedName>
</protein>
<accession>A0A0N5C392</accession>
<dbReference type="Proteomes" id="UP000046392">
    <property type="component" value="Unplaced"/>
</dbReference>
<dbReference type="WBParaSite" id="SPAL_0001244700.1">
    <property type="protein sequence ID" value="SPAL_0001244700.1"/>
    <property type="gene ID" value="SPAL_0001244700"/>
</dbReference>
<dbReference type="AlphaFoldDB" id="A0A0N5C392"/>
<organism evidence="1 2">
    <name type="scientific">Strongyloides papillosus</name>
    <name type="common">Intestinal threadworm</name>
    <dbReference type="NCBI Taxonomy" id="174720"/>
    <lineage>
        <taxon>Eukaryota</taxon>
        <taxon>Metazoa</taxon>
        <taxon>Ecdysozoa</taxon>
        <taxon>Nematoda</taxon>
        <taxon>Chromadorea</taxon>
        <taxon>Rhabditida</taxon>
        <taxon>Tylenchina</taxon>
        <taxon>Panagrolaimomorpha</taxon>
        <taxon>Strongyloidoidea</taxon>
        <taxon>Strongyloididae</taxon>
        <taxon>Strongyloides</taxon>
    </lineage>
</organism>
<sequence length="76" mass="8894">MRLLLETLFFIIFFSFIIFLVTSSPTIKSDKKKDNFLTVPIGPINKLKENSRPKMIRQNAFDNDSNRSSFIKRDIP</sequence>
<keyword evidence="1" id="KW-1185">Reference proteome</keyword>
<name>A0A0N5C392_STREA</name>